<dbReference type="Proteomes" id="UP001146120">
    <property type="component" value="Unassembled WGS sequence"/>
</dbReference>
<keyword evidence="2" id="KW-0472">Membrane</keyword>
<dbReference type="AlphaFoldDB" id="A0AAV2ZH99"/>
<dbReference type="EMBL" id="DAKRPA010000004">
    <property type="protein sequence ID" value="DBA04959.1"/>
    <property type="molecule type" value="Genomic_DNA"/>
</dbReference>
<feature type="region of interest" description="Disordered" evidence="1">
    <location>
        <begin position="86"/>
        <end position="127"/>
    </location>
</feature>
<evidence type="ECO:0000256" key="1">
    <source>
        <dbReference type="SAM" id="MobiDB-lite"/>
    </source>
</evidence>
<protein>
    <submittedName>
        <fullName evidence="3">Uncharacterized protein</fullName>
    </submittedName>
</protein>
<feature type="transmembrane region" description="Helical" evidence="2">
    <location>
        <begin position="48"/>
        <end position="67"/>
    </location>
</feature>
<name>A0AAV2ZH99_9STRA</name>
<keyword evidence="2" id="KW-0812">Transmembrane</keyword>
<sequence>MGKQNCYLCCTIFTFSGFIFTIIIGAILKLQPMFVHNAKNPKKSANACFEAGALYAFCFVCLYVLWVRERRRAMDLSLLEEQAMEKDTSYREVRDDEQLPLKADMSPAERTFSFASPSASPRSRLNV</sequence>
<feature type="compositionally biased region" description="Basic and acidic residues" evidence="1">
    <location>
        <begin position="86"/>
        <end position="99"/>
    </location>
</feature>
<keyword evidence="2" id="KW-1133">Transmembrane helix</keyword>
<reference evidence="3" key="2">
    <citation type="journal article" date="2023" name="Microbiol Resour">
        <title>Decontamination and Annotation of the Draft Genome Sequence of the Oomycete Lagenidium giganteum ARSEF 373.</title>
        <authorList>
            <person name="Morgan W.R."/>
            <person name="Tartar A."/>
        </authorList>
    </citation>
    <scope>NUCLEOTIDE SEQUENCE</scope>
    <source>
        <strain evidence="3">ARSEF 373</strain>
    </source>
</reference>
<proteinExistence type="predicted"/>
<organism evidence="3 4">
    <name type="scientific">Lagenidium giganteum</name>
    <dbReference type="NCBI Taxonomy" id="4803"/>
    <lineage>
        <taxon>Eukaryota</taxon>
        <taxon>Sar</taxon>
        <taxon>Stramenopiles</taxon>
        <taxon>Oomycota</taxon>
        <taxon>Peronosporomycetes</taxon>
        <taxon>Pythiales</taxon>
        <taxon>Pythiaceae</taxon>
    </lineage>
</organism>
<evidence type="ECO:0000313" key="4">
    <source>
        <dbReference type="Proteomes" id="UP001146120"/>
    </source>
</evidence>
<feature type="transmembrane region" description="Helical" evidence="2">
    <location>
        <begin position="7"/>
        <end position="28"/>
    </location>
</feature>
<keyword evidence="4" id="KW-1185">Reference proteome</keyword>
<evidence type="ECO:0000313" key="3">
    <source>
        <dbReference type="EMBL" id="DBA04959.1"/>
    </source>
</evidence>
<reference evidence="3" key="1">
    <citation type="submission" date="2022-11" db="EMBL/GenBank/DDBJ databases">
        <authorList>
            <person name="Morgan W.R."/>
            <person name="Tartar A."/>
        </authorList>
    </citation>
    <scope>NUCLEOTIDE SEQUENCE</scope>
    <source>
        <strain evidence="3">ARSEF 373</strain>
    </source>
</reference>
<gene>
    <name evidence="3" type="ORF">N0F65_006961</name>
</gene>
<evidence type="ECO:0000256" key="2">
    <source>
        <dbReference type="SAM" id="Phobius"/>
    </source>
</evidence>
<comment type="caution">
    <text evidence="3">The sequence shown here is derived from an EMBL/GenBank/DDBJ whole genome shotgun (WGS) entry which is preliminary data.</text>
</comment>
<feature type="compositionally biased region" description="Low complexity" evidence="1">
    <location>
        <begin position="112"/>
        <end position="127"/>
    </location>
</feature>
<accession>A0AAV2ZH99</accession>